<accession>A0A813FVD4</accession>
<name>A0A813FVD4_POLGL</name>
<gene>
    <name evidence="1" type="ORF">PGLA1383_LOCUS33893</name>
</gene>
<dbReference type="EMBL" id="CAJNNV010025812">
    <property type="protein sequence ID" value="CAE8616190.1"/>
    <property type="molecule type" value="Genomic_DNA"/>
</dbReference>
<keyword evidence="2" id="KW-1185">Reference proteome</keyword>
<sequence>EIVSAARPMNPAEQIISFARPSYVCDSNDLHKINFLCEGIIRWSQTRGEQFVREHKDDAIMVWYGSDCTPLSTKERLKRALGNLQVIRHGRSSDEYLMQRVFLQSANGDTAAIIKDPMQLSDKTAATHFEAYWLFFPLPRAIGAEGIVLHAYCWDGAIFHAMDQLVRKYHAAYNYNRSAQEQFPGEGRRLELMSWHLAVSCVNHICHGAMRWSLLHFINDKDCVRSCFISIESLRNSFGQLVSHLEGGWLQGKIEFEQWDGLDIGELWSVLGVEPDWAERLTDMQVRWGGGLLKVAPRYQSDPALIESLSACFLHIWAFRKFSDSRWISLGRSCRVLLASMVLGLEALVADILASPGQSNYYMSGFQRLRGKTKQMVAIAGTSSFVSDTVLASLLEDDRLPLMLGRLEQEIHEELHFVNNISDGVWQVLAGAVDYPGPLRTDAINAATVSAGFIQKGLSQAREPPRLLCVGDLDANPDQLISGSVPQEETTWKIYELARLGFNRALLKDGLKLMGQAGWSSTTTEQAHVTASGVMKQHHEYGQQTMRARSALLQTRPVLLPDPEVVKMSVLQRRLENLQKKNPAKINGRHIYFKDL</sequence>
<protein>
    <submittedName>
        <fullName evidence="1">Uncharacterized protein</fullName>
    </submittedName>
</protein>
<reference evidence="1" key="1">
    <citation type="submission" date="2021-02" db="EMBL/GenBank/DDBJ databases">
        <authorList>
            <person name="Dougan E. K."/>
            <person name="Rhodes N."/>
            <person name="Thang M."/>
            <person name="Chan C."/>
        </authorList>
    </citation>
    <scope>NUCLEOTIDE SEQUENCE</scope>
</reference>
<proteinExistence type="predicted"/>
<dbReference type="AlphaFoldDB" id="A0A813FVD4"/>
<feature type="non-terminal residue" evidence="1">
    <location>
        <position position="1"/>
    </location>
</feature>
<comment type="caution">
    <text evidence="1">The sequence shown here is derived from an EMBL/GenBank/DDBJ whole genome shotgun (WGS) entry which is preliminary data.</text>
</comment>
<evidence type="ECO:0000313" key="1">
    <source>
        <dbReference type="EMBL" id="CAE8616190.1"/>
    </source>
</evidence>
<evidence type="ECO:0000313" key="2">
    <source>
        <dbReference type="Proteomes" id="UP000654075"/>
    </source>
</evidence>
<dbReference type="Proteomes" id="UP000654075">
    <property type="component" value="Unassembled WGS sequence"/>
</dbReference>
<organism evidence="1 2">
    <name type="scientific">Polarella glacialis</name>
    <name type="common">Dinoflagellate</name>
    <dbReference type="NCBI Taxonomy" id="89957"/>
    <lineage>
        <taxon>Eukaryota</taxon>
        <taxon>Sar</taxon>
        <taxon>Alveolata</taxon>
        <taxon>Dinophyceae</taxon>
        <taxon>Suessiales</taxon>
        <taxon>Suessiaceae</taxon>
        <taxon>Polarella</taxon>
    </lineage>
</organism>